<evidence type="ECO:0000313" key="1">
    <source>
        <dbReference type="EMBL" id="KAK6353865.1"/>
    </source>
</evidence>
<keyword evidence="2" id="KW-1185">Reference proteome</keyword>
<organism evidence="1 2">
    <name type="scientific">Orbilia blumenaviensis</name>
    <dbReference type="NCBI Taxonomy" id="1796055"/>
    <lineage>
        <taxon>Eukaryota</taxon>
        <taxon>Fungi</taxon>
        <taxon>Dikarya</taxon>
        <taxon>Ascomycota</taxon>
        <taxon>Pezizomycotina</taxon>
        <taxon>Orbiliomycetes</taxon>
        <taxon>Orbiliales</taxon>
        <taxon>Orbiliaceae</taxon>
        <taxon>Orbilia</taxon>
    </lineage>
</organism>
<proteinExistence type="predicted"/>
<dbReference type="Gene3D" id="2.80.10.50">
    <property type="match status" value="1"/>
</dbReference>
<evidence type="ECO:0000313" key="2">
    <source>
        <dbReference type="Proteomes" id="UP001373714"/>
    </source>
</evidence>
<dbReference type="GO" id="GO:0004867">
    <property type="term" value="F:serine-type endopeptidase inhibitor activity"/>
    <property type="evidence" value="ECO:0007669"/>
    <property type="project" value="InterPro"/>
</dbReference>
<gene>
    <name evidence="1" type="ORF">TWF730_008287</name>
</gene>
<sequence>MHHIPNGDVYILFEDGEDTRQVQRGFAEDLSLGPKHIFVLPFGMERSPWNLEHVGKHVNLKADSIPTGTVNTGGDITGPFAFFIPAMAYSLGWVLERRSSDPGDNRVTITTRDGKLAWTYTDRKVPNGNVVELRDKTYSREQTFRISLDKGYAEYLSRGTRKDGYKDEERAQKSGFGYNRKGHGRGFCE</sequence>
<dbReference type="Pfam" id="PF16850">
    <property type="entry name" value="Inhibitor_I66"/>
    <property type="match status" value="1"/>
</dbReference>
<name>A0AAV9V2Q9_9PEZI</name>
<comment type="caution">
    <text evidence="1">The sequence shown here is derived from an EMBL/GenBank/DDBJ whole genome shotgun (WGS) entry which is preliminary data.</text>
</comment>
<dbReference type="EMBL" id="JAVHNS010000005">
    <property type="protein sequence ID" value="KAK6353865.1"/>
    <property type="molecule type" value="Genomic_DNA"/>
</dbReference>
<protein>
    <submittedName>
        <fullName evidence="1">Uncharacterized protein</fullName>
    </submittedName>
</protein>
<dbReference type="InterPro" id="IPR031755">
    <property type="entry name" value="Inhibitor_I66"/>
</dbReference>
<dbReference type="AlphaFoldDB" id="A0AAV9V2Q9"/>
<reference evidence="1 2" key="1">
    <citation type="submission" date="2019-10" db="EMBL/GenBank/DDBJ databases">
        <authorList>
            <person name="Palmer J.M."/>
        </authorList>
    </citation>
    <scope>NUCLEOTIDE SEQUENCE [LARGE SCALE GENOMIC DNA]</scope>
    <source>
        <strain evidence="1 2">TWF730</strain>
    </source>
</reference>
<dbReference type="Proteomes" id="UP001373714">
    <property type="component" value="Unassembled WGS sequence"/>
</dbReference>
<accession>A0AAV9V2Q9</accession>